<evidence type="ECO:0000256" key="6">
    <source>
        <dbReference type="ARBA" id="ARBA00022605"/>
    </source>
</evidence>
<keyword evidence="5 12" id="KW-0004">4Fe-4S</keyword>
<comment type="subunit">
    <text evidence="12">Heterodimer of LeuC and LeuD.</text>
</comment>
<keyword evidence="15" id="KW-1185">Reference proteome</keyword>
<comment type="cofactor">
    <cofactor evidence="12">
        <name>[4Fe-4S] cluster</name>
        <dbReference type="ChEBI" id="CHEBI:49883"/>
    </cofactor>
    <text evidence="12">Binds 1 [4Fe-4S] cluster per subunit.</text>
</comment>
<evidence type="ECO:0000256" key="9">
    <source>
        <dbReference type="ARBA" id="ARBA00023014"/>
    </source>
</evidence>
<evidence type="ECO:0000256" key="3">
    <source>
        <dbReference type="ARBA" id="ARBA00004729"/>
    </source>
</evidence>
<dbReference type="PANTHER" id="PTHR43822">
    <property type="entry name" value="HOMOACONITASE, MITOCHONDRIAL-RELATED"/>
    <property type="match status" value="1"/>
</dbReference>
<keyword evidence="11 12" id="KW-0100">Branched-chain amino acid biosynthesis</keyword>
<evidence type="ECO:0000256" key="11">
    <source>
        <dbReference type="ARBA" id="ARBA00023304"/>
    </source>
</evidence>
<feature type="binding site" evidence="12">
    <location>
        <position position="410"/>
    </location>
    <ligand>
        <name>[4Fe-4S] cluster</name>
        <dbReference type="ChEBI" id="CHEBI:49883"/>
    </ligand>
</feature>
<keyword evidence="10 12" id="KW-0456">Lyase</keyword>
<keyword evidence="6 12" id="KW-0028">Amino-acid biosynthesis</keyword>
<dbReference type="InterPro" id="IPR015931">
    <property type="entry name" value="Acnase/IPM_dHydase_lsu_aba_1/3"/>
</dbReference>
<comment type="catalytic activity">
    <reaction evidence="1 12">
        <text>(2R,3S)-3-isopropylmalate = (2S)-2-isopropylmalate</text>
        <dbReference type="Rhea" id="RHEA:32287"/>
        <dbReference type="ChEBI" id="CHEBI:1178"/>
        <dbReference type="ChEBI" id="CHEBI:35121"/>
        <dbReference type="EC" id="4.2.1.33"/>
    </reaction>
</comment>
<dbReference type="NCBIfam" id="NF004016">
    <property type="entry name" value="PRK05478.1"/>
    <property type="match status" value="1"/>
</dbReference>
<dbReference type="GO" id="GO:0051539">
    <property type="term" value="F:4 iron, 4 sulfur cluster binding"/>
    <property type="evidence" value="ECO:0007669"/>
    <property type="project" value="UniProtKB-KW"/>
</dbReference>
<organism evidence="14 15">
    <name type="scientific">Mastigocoleus testarum BC008</name>
    <dbReference type="NCBI Taxonomy" id="371196"/>
    <lineage>
        <taxon>Bacteria</taxon>
        <taxon>Bacillati</taxon>
        <taxon>Cyanobacteriota</taxon>
        <taxon>Cyanophyceae</taxon>
        <taxon>Nostocales</taxon>
        <taxon>Hapalosiphonaceae</taxon>
        <taxon>Mastigocoleus</taxon>
    </lineage>
</organism>
<dbReference type="NCBIfam" id="TIGR00170">
    <property type="entry name" value="leuC"/>
    <property type="match status" value="1"/>
</dbReference>
<evidence type="ECO:0000313" key="14">
    <source>
        <dbReference type="EMBL" id="KST70328.1"/>
    </source>
</evidence>
<feature type="domain" description="Aconitase/3-isopropylmalate dehydratase large subunit alpha/beta/alpha" evidence="13">
    <location>
        <begin position="8"/>
        <end position="458"/>
    </location>
</feature>
<keyword evidence="8 12" id="KW-0408">Iron</keyword>
<dbReference type="InterPro" id="IPR004430">
    <property type="entry name" value="3-IsopropMal_deHydase_lsu"/>
</dbReference>
<evidence type="ECO:0000256" key="2">
    <source>
        <dbReference type="ARBA" id="ARBA00002695"/>
    </source>
</evidence>
<dbReference type="SUPFAM" id="SSF53732">
    <property type="entry name" value="Aconitase iron-sulfur domain"/>
    <property type="match status" value="1"/>
</dbReference>
<proteinExistence type="inferred from homology"/>
<dbReference type="RefSeq" id="WP_027846836.1">
    <property type="nucleotide sequence ID" value="NZ_LMTZ01000001.1"/>
</dbReference>
<evidence type="ECO:0000256" key="8">
    <source>
        <dbReference type="ARBA" id="ARBA00023004"/>
    </source>
</evidence>
<comment type="pathway">
    <text evidence="3 12">Amino-acid biosynthesis; L-leucine biosynthesis; L-leucine from 3-methyl-2-oxobutanoate: step 2/4.</text>
</comment>
<sequence>MSKGTLFDKVWDSHTVGVLPSGQKQLFIGLHLIHEVTSPQAFAMLRERGLKVLFPERTVATVDHIVPTDNQARPFSDRLAEEMIQALEDNCKQNGITFYNIGSGSQGIVHVIAPEQGLTQPGMTIACGDSHTSTHGAFGAIAFGIGTSQVRDVLASQTLALAKLKVRKIEVNGTLKPGVYAKDVILHVIRTLGVKGGVGYAYEYAGTTFEQMSMEERMTVCNMSIEGGARCGYVNPDRVTYEYLKGRKFAPQDSEWEKAVAWWDSIHSDADAEYDDVVVFDASEIPPTVTWGITPAQGIGINQAVPTTEELPADDRFIAEEAYSYMDLAPGKPIEGTKVDVCFIGSCTNGRISDLREAAKIAEGHHVAQGVKAFVVPGSELVKQQAEAEGLDKIFQAAGFEWREPGCSMCLAMNPDKLEGRQLSASSSNRNFKGRQGSASGRTLLMSPAMVAAAAVKGEVYDVRELLN</sequence>
<dbReference type="InterPro" id="IPR033941">
    <property type="entry name" value="IPMI_cat"/>
</dbReference>
<evidence type="ECO:0000256" key="1">
    <source>
        <dbReference type="ARBA" id="ARBA00000491"/>
    </source>
</evidence>
<dbReference type="Gene3D" id="3.30.499.10">
    <property type="entry name" value="Aconitase, domain 3"/>
    <property type="match status" value="2"/>
</dbReference>
<dbReference type="AlphaFoldDB" id="A0A0V8A0L7"/>
<keyword evidence="7 12" id="KW-0479">Metal-binding</keyword>
<dbReference type="Pfam" id="PF00330">
    <property type="entry name" value="Aconitase"/>
    <property type="match status" value="1"/>
</dbReference>
<feature type="binding site" evidence="12">
    <location>
        <position position="347"/>
    </location>
    <ligand>
        <name>[4Fe-4S] cluster</name>
        <dbReference type="ChEBI" id="CHEBI:49883"/>
    </ligand>
</feature>
<dbReference type="PANTHER" id="PTHR43822:SF9">
    <property type="entry name" value="3-ISOPROPYLMALATE DEHYDRATASE"/>
    <property type="match status" value="1"/>
</dbReference>
<dbReference type="NCBIfam" id="NF009116">
    <property type="entry name" value="PRK12466.1"/>
    <property type="match status" value="1"/>
</dbReference>
<evidence type="ECO:0000256" key="12">
    <source>
        <dbReference type="HAMAP-Rule" id="MF_01026"/>
    </source>
</evidence>
<dbReference type="UniPathway" id="UPA00048">
    <property type="reaction ID" value="UER00071"/>
</dbReference>
<dbReference type="PRINTS" id="PR00415">
    <property type="entry name" value="ACONITASE"/>
</dbReference>
<dbReference type="PROSITE" id="PS01244">
    <property type="entry name" value="ACONITASE_2"/>
    <property type="match status" value="1"/>
</dbReference>
<evidence type="ECO:0000259" key="13">
    <source>
        <dbReference type="Pfam" id="PF00330"/>
    </source>
</evidence>
<dbReference type="InterPro" id="IPR050067">
    <property type="entry name" value="IPM_dehydratase_rel_enz"/>
</dbReference>
<evidence type="ECO:0000256" key="4">
    <source>
        <dbReference type="ARBA" id="ARBA00022430"/>
    </source>
</evidence>
<comment type="similarity">
    <text evidence="12">Belongs to the aconitase/IPM isomerase family. LeuC type 1 subfamily.</text>
</comment>
<evidence type="ECO:0000313" key="15">
    <source>
        <dbReference type="Proteomes" id="UP000053372"/>
    </source>
</evidence>
<dbReference type="InterPro" id="IPR036008">
    <property type="entry name" value="Aconitase_4Fe-4S_dom"/>
</dbReference>
<dbReference type="HAMAP" id="MF_01026">
    <property type="entry name" value="LeuC_type1"/>
    <property type="match status" value="1"/>
</dbReference>
<dbReference type="OrthoDB" id="9802769at2"/>
<comment type="caution">
    <text evidence="14">The sequence shown here is derived from an EMBL/GenBank/DDBJ whole genome shotgun (WGS) entry which is preliminary data.</text>
</comment>
<dbReference type="InterPro" id="IPR018136">
    <property type="entry name" value="Aconitase_4Fe-4S_BS"/>
</dbReference>
<dbReference type="GO" id="GO:0003861">
    <property type="term" value="F:3-isopropylmalate dehydratase activity"/>
    <property type="evidence" value="ECO:0007669"/>
    <property type="project" value="UniProtKB-UniRule"/>
</dbReference>
<dbReference type="CDD" id="cd01583">
    <property type="entry name" value="IPMI"/>
    <property type="match status" value="1"/>
</dbReference>
<keyword evidence="4 12" id="KW-0432">Leucine biosynthesis</keyword>
<name>A0A0V8A0L7_9CYAN</name>
<feature type="binding site" evidence="12">
    <location>
        <position position="407"/>
    </location>
    <ligand>
        <name>[4Fe-4S] cluster</name>
        <dbReference type="ChEBI" id="CHEBI:49883"/>
    </ligand>
</feature>
<dbReference type="EMBL" id="LMTZ01000001">
    <property type="protein sequence ID" value="KST70328.1"/>
    <property type="molecule type" value="Genomic_DNA"/>
</dbReference>
<dbReference type="GO" id="GO:0046872">
    <property type="term" value="F:metal ion binding"/>
    <property type="evidence" value="ECO:0007669"/>
    <property type="project" value="UniProtKB-KW"/>
</dbReference>
<reference evidence="14 15" key="1">
    <citation type="journal article" date="2015" name="Genome Announc.">
        <title>Draft Genome of the Euendolithic (true boring) Cyanobacterium Mastigocoleus testarum strain BC008.</title>
        <authorList>
            <person name="Guida B.S."/>
            <person name="Garcia-Pichel F."/>
        </authorList>
    </citation>
    <scope>NUCLEOTIDE SEQUENCE [LARGE SCALE GENOMIC DNA]</scope>
    <source>
        <strain evidence="14 15">BC008</strain>
    </source>
</reference>
<dbReference type="GO" id="GO:0016853">
    <property type="term" value="F:isomerase activity"/>
    <property type="evidence" value="ECO:0007669"/>
    <property type="project" value="UniProtKB-KW"/>
</dbReference>
<protein>
    <recommendedName>
        <fullName evidence="12">3-isopropylmalate dehydratase large subunit</fullName>
        <ecNumber evidence="12">4.2.1.33</ecNumber>
    </recommendedName>
    <alternativeName>
        <fullName evidence="12">Alpha-IPM isomerase</fullName>
        <shortName evidence="12">IPMI</shortName>
    </alternativeName>
    <alternativeName>
        <fullName evidence="12">Isopropylmalate isomerase</fullName>
    </alternativeName>
</protein>
<accession>A0A0V8A0L7</accession>
<dbReference type="EC" id="4.2.1.33" evidence="12"/>
<keyword evidence="14" id="KW-0413">Isomerase</keyword>
<dbReference type="Proteomes" id="UP000053372">
    <property type="component" value="Unassembled WGS sequence"/>
</dbReference>
<dbReference type="InterPro" id="IPR001030">
    <property type="entry name" value="Acoase/IPM_deHydtase_lsu_aba"/>
</dbReference>
<dbReference type="GO" id="GO:0009098">
    <property type="term" value="P:L-leucine biosynthetic process"/>
    <property type="evidence" value="ECO:0007669"/>
    <property type="project" value="UniProtKB-UniRule"/>
</dbReference>
<comment type="function">
    <text evidence="2 12">Catalyzes the isomerization between 2-isopropylmalate and 3-isopropylmalate, via the formation of 2-isopropylmaleate.</text>
</comment>
<evidence type="ECO:0000256" key="10">
    <source>
        <dbReference type="ARBA" id="ARBA00023239"/>
    </source>
</evidence>
<gene>
    <name evidence="12" type="primary">leuC</name>
    <name evidence="14" type="ORF">BC008_44835</name>
</gene>
<evidence type="ECO:0000256" key="5">
    <source>
        <dbReference type="ARBA" id="ARBA00022485"/>
    </source>
</evidence>
<keyword evidence="9 12" id="KW-0411">Iron-sulfur</keyword>
<evidence type="ECO:0000256" key="7">
    <source>
        <dbReference type="ARBA" id="ARBA00022723"/>
    </source>
</evidence>
<dbReference type="PROSITE" id="PS00450">
    <property type="entry name" value="ACONITASE_1"/>
    <property type="match status" value="1"/>
</dbReference>